<evidence type="ECO:0000313" key="2">
    <source>
        <dbReference type="EMBL" id="MBB4686240.1"/>
    </source>
</evidence>
<dbReference type="Proteomes" id="UP000581769">
    <property type="component" value="Unassembled WGS sequence"/>
</dbReference>
<keyword evidence="3" id="KW-1185">Reference proteome</keyword>
<evidence type="ECO:0008006" key="4">
    <source>
        <dbReference type="Google" id="ProtNLM"/>
    </source>
</evidence>
<feature type="compositionally biased region" description="Basic and acidic residues" evidence="1">
    <location>
        <begin position="98"/>
        <end position="110"/>
    </location>
</feature>
<dbReference type="AlphaFoldDB" id="A0A840IWK6"/>
<organism evidence="2 3">
    <name type="scientific">Amycolatopsis jiangsuensis</name>
    <dbReference type="NCBI Taxonomy" id="1181879"/>
    <lineage>
        <taxon>Bacteria</taxon>
        <taxon>Bacillati</taxon>
        <taxon>Actinomycetota</taxon>
        <taxon>Actinomycetes</taxon>
        <taxon>Pseudonocardiales</taxon>
        <taxon>Pseudonocardiaceae</taxon>
        <taxon>Amycolatopsis</taxon>
    </lineage>
</organism>
<protein>
    <recommendedName>
        <fullName evidence="4">DNA primase</fullName>
    </recommendedName>
</protein>
<proteinExistence type="predicted"/>
<name>A0A840IWK6_9PSEU</name>
<reference evidence="2 3" key="1">
    <citation type="submission" date="2020-08" db="EMBL/GenBank/DDBJ databases">
        <title>Sequencing the genomes of 1000 actinobacteria strains.</title>
        <authorList>
            <person name="Klenk H.-P."/>
        </authorList>
    </citation>
    <scope>NUCLEOTIDE SEQUENCE [LARGE SCALE GENOMIC DNA]</scope>
    <source>
        <strain evidence="2 3">DSM 45859</strain>
    </source>
</reference>
<feature type="compositionally biased region" description="Low complexity" evidence="1">
    <location>
        <begin position="143"/>
        <end position="161"/>
    </location>
</feature>
<comment type="caution">
    <text evidence="2">The sequence shown here is derived from an EMBL/GenBank/DDBJ whole genome shotgun (WGS) entry which is preliminary data.</text>
</comment>
<dbReference type="EMBL" id="JACHMG010000001">
    <property type="protein sequence ID" value="MBB4686240.1"/>
    <property type="molecule type" value="Genomic_DNA"/>
</dbReference>
<accession>A0A840IWK6</accession>
<evidence type="ECO:0000256" key="1">
    <source>
        <dbReference type="SAM" id="MobiDB-lite"/>
    </source>
</evidence>
<dbReference type="RefSeq" id="WP_184781142.1">
    <property type="nucleotide sequence ID" value="NZ_JACHMG010000001.1"/>
</dbReference>
<sequence length="176" mass="18680">MTPGMKIATAVVGGYVLGRKKKAKVAITMGAWLVGKKLNLDPKKLLSDFTRELGSSPELAGVRDQLRDEVLGAGRNLATGILTHQAGRLADSLQGHTDSLRDKAVGHLEEATPSDDEAPADEVSEDQAPEDDRKPVRKRSGGSPASSATTRKRSSSSGTARKPQKRTANRAEANRG</sequence>
<feature type="region of interest" description="Disordered" evidence="1">
    <location>
        <begin position="86"/>
        <end position="176"/>
    </location>
</feature>
<feature type="compositionally biased region" description="Acidic residues" evidence="1">
    <location>
        <begin position="112"/>
        <end position="129"/>
    </location>
</feature>
<gene>
    <name evidence="2" type="ORF">BJY18_003725</name>
</gene>
<evidence type="ECO:0000313" key="3">
    <source>
        <dbReference type="Proteomes" id="UP000581769"/>
    </source>
</evidence>